<dbReference type="PANTHER" id="PTHR11941:SF54">
    <property type="entry name" value="ENOYL-COA HYDRATASE, MITOCHONDRIAL"/>
    <property type="match status" value="1"/>
</dbReference>
<dbReference type="EC" id="4.2.1.17" evidence="3"/>
<dbReference type="PROSITE" id="PS00166">
    <property type="entry name" value="ENOYL_COA_HYDRATASE"/>
    <property type="match status" value="1"/>
</dbReference>
<dbReference type="RefSeq" id="WP_112683801.1">
    <property type="nucleotide sequence ID" value="NZ_JAACYR010000005.1"/>
</dbReference>
<dbReference type="Gene3D" id="3.90.226.10">
    <property type="entry name" value="2-enoyl-CoA Hydratase, Chain A, domain 1"/>
    <property type="match status" value="1"/>
</dbReference>
<evidence type="ECO:0000313" key="13">
    <source>
        <dbReference type="Proteomes" id="UP000466523"/>
    </source>
</evidence>
<dbReference type="Pfam" id="PF00378">
    <property type="entry name" value="ECH_1"/>
    <property type="match status" value="1"/>
</dbReference>
<comment type="similarity">
    <text evidence="2 11">Belongs to the enoyl-CoA hydratase/isomerase family.</text>
</comment>
<comment type="function">
    <text evidence="1">Could possibly oxidize fatty acids using specific components.</text>
</comment>
<dbReference type="CDD" id="cd06558">
    <property type="entry name" value="crotonase-like"/>
    <property type="match status" value="1"/>
</dbReference>
<dbReference type="InterPro" id="IPR018376">
    <property type="entry name" value="Enoyl-CoA_hyd/isom_CS"/>
</dbReference>
<keyword evidence="6" id="KW-0456">Lyase</keyword>
<evidence type="ECO:0000256" key="11">
    <source>
        <dbReference type="RuleBase" id="RU003707"/>
    </source>
</evidence>
<evidence type="ECO:0000256" key="9">
    <source>
        <dbReference type="ARBA" id="ARBA00039456"/>
    </source>
</evidence>
<proteinExistence type="inferred from homology"/>
<dbReference type="InterPro" id="IPR029045">
    <property type="entry name" value="ClpP/crotonase-like_dom_sf"/>
</dbReference>
<evidence type="ECO:0000256" key="6">
    <source>
        <dbReference type="ARBA" id="ARBA00023239"/>
    </source>
</evidence>
<organism evidence="12 13">
    <name type="scientific">Mycolicibacter kumamotonensis</name>
    <dbReference type="NCBI Taxonomy" id="354243"/>
    <lineage>
        <taxon>Bacteria</taxon>
        <taxon>Bacillati</taxon>
        <taxon>Actinomycetota</taxon>
        <taxon>Actinomycetes</taxon>
        <taxon>Mycobacteriales</taxon>
        <taxon>Mycobacteriaceae</taxon>
        <taxon>Mycolicibacter</taxon>
    </lineage>
</organism>
<evidence type="ECO:0000256" key="1">
    <source>
        <dbReference type="ARBA" id="ARBA00002994"/>
    </source>
</evidence>
<name>A0A7K3L6J7_9MYCO</name>
<comment type="caution">
    <text evidence="12">The sequence shown here is derived from an EMBL/GenBank/DDBJ whole genome shotgun (WGS) entry which is preliminary data.</text>
</comment>
<dbReference type="InterPro" id="IPR001753">
    <property type="entry name" value="Enoyl-CoA_hydra/iso"/>
</dbReference>
<comment type="catalytic activity">
    <reaction evidence="8">
        <text>a 4-saturated-(3S)-3-hydroxyacyl-CoA = a (3E)-enoyl-CoA + H2O</text>
        <dbReference type="Rhea" id="RHEA:20724"/>
        <dbReference type="ChEBI" id="CHEBI:15377"/>
        <dbReference type="ChEBI" id="CHEBI:58521"/>
        <dbReference type="ChEBI" id="CHEBI:137480"/>
        <dbReference type="EC" id="4.2.1.17"/>
    </reaction>
</comment>
<keyword evidence="5" id="KW-0443">Lipid metabolism</keyword>
<reference evidence="12 13" key="1">
    <citation type="submission" date="2020-01" db="EMBL/GenBank/DDBJ databases">
        <authorList>
            <person name="Sanchez-Estrada R."/>
            <person name="Gonzalez-Y-Merchand J.A."/>
            <person name="Rivera-Gutierrez S."/>
        </authorList>
    </citation>
    <scope>NUCLEOTIDE SEQUENCE [LARGE SCALE GENOMIC DNA]</scope>
    <source>
        <strain evidence="12 13">CST 7247</strain>
    </source>
</reference>
<keyword evidence="4" id="KW-0276">Fatty acid metabolism</keyword>
<dbReference type="GO" id="GO:0004300">
    <property type="term" value="F:enoyl-CoA hydratase activity"/>
    <property type="evidence" value="ECO:0007669"/>
    <property type="project" value="UniProtKB-EC"/>
</dbReference>
<dbReference type="GO" id="GO:0016853">
    <property type="term" value="F:isomerase activity"/>
    <property type="evidence" value="ECO:0007669"/>
    <property type="project" value="UniProtKB-KW"/>
</dbReference>
<dbReference type="AlphaFoldDB" id="A0A7K3L6J7"/>
<evidence type="ECO:0000256" key="4">
    <source>
        <dbReference type="ARBA" id="ARBA00022832"/>
    </source>
</evidence>
<dbReference type="SUPFAM" id="SSF52096">
    <property type="entry name" value="ClpP/crotonase"/>
    <property type="match status" value="1"/>
</dbReference>
<evidence type="ECO:0000256" key="7">
    <source>
        <dbReference type="ARBA" id="ARBA00023709"/>
    </source>
</evidence>
<evidence type="ECO:0000256" key="3">
    <source>
        <dbReference type="ARBA" id="ARBA00012076"/>
    </source>
</evidence>
<comment type="catalytic activity">
    <reaction evidence="7">
        <text>a (3S)-3-hydroxyacyl-CoA = a (2E)-enoyl-CoA + H2O</text>
        <dbReference type="Rhea" id="RHEA:16105"/>
        <dbReference type="ChEBI" id="CHEBI:15377"/>
        <dbReference type="ChEBI" id="CHEBI:57318"/>
        <dbReference type="ChEBI" id="CHEBI:58856"/>
        <dbReference type="EC" id="4.2.1.17"/>
    </reaction>
</comment>
<keyword evidence="12" id="KW-0413">Isomerase</keyword>
<dbReference type="GO" id="GO:0006635">
    <property type="term" value="P:fatty acid beta-oxidation"/>
    <property type="evidence" value="ECO:0007669"/>
    <property type="project" value="TreeGrafter"/>
</dbReference>
<evidence type="ECO:0000313" key="12">
    <source>
        <dbReference type="EMBL" id="NDJ88039.1"/>
    </source>
</evidence>
<protein>
    <recommendedName>
        <fullName evidence="9">Probable enoyl-CoA hydratase EchA17</fullName>
        <ecNumber evidence="3">4.2.1.17</ecNumber>
    </recommendedName>
    <alternativeName>
        <fullName evidence="10">Probable enoyl-CoA hydratase echA17</fullName>
    </alternativeName>
</protein>
<evidence type="ECO:0000256" key="5">
    <source>
        <dbReference type="ARBA" id="ARBA00023098"/>
    </source>
</evidence>
<dbReference type="PANTHER" id="PTHR11941">
    <property type="entry name" value="ENOYL-COA HYDRATASE-RELATED"/>
    <property type="match status" value="1"/>
</dbReference>
<accession>A0A7K3L6J7</accession>
<dbReference type="Proteomes" id="UP000466523">
    <property type="component" value="Unassembled WGS sequence"/>
</dbReference>
<gene>
    <name evidence="12" type="ORF">GWR20_02525</name>
</gene>
<sequence length="259" mass="26520">MTTQITTRRDGPIGWITLDGEAQLNAISSATYTALAVATAELESDGATRVIVIHGAGRGFSAGADIAEINAFSGSTDFESFIHGFTDALEVLSNSPLPIIAAIHGVAFGGGLELAMACDLRIATADAKLGVPEAKLGVLPGAGGTQRLPRLVPVGVATEMLMLGGVIDGRRAYEVGLVNRVATDAGLLHDATALAGQIAAGAPQVFAATKSLLRRTQNLSVSEGIPHERAVVSALFGTGDGREGFAAFTERRPPTFTGA</sequence>
<dbReference type="EMBL" id="JAACYR010000005">
    <property type="protein sequence ID" value="NDJ88039.1"/>
    <property type="molecule type" value="Genomic_DNA"/>
</dbReference>
<evidence type="ECO:0000256" key="10">
    <source>
        <dbReference type="ARBA" id="ARBA00073436"/>
    </source>
</evidence>
<evidence type="ECO:0000256" key="8">
    <source>
        <dbReference type="ARBA" id="ARBA00023717"/>
    </source>
</evidence>
<evidence type="ECO:0000256" key="2">
    <source>
        <dbReference type="ARBA" id="ARBA00005254"/>
    </source>
</evidence>
<dbReference type="FunFam" id="3.90.226.10:FF:000009">
    <property type="entry name" value="Carnitinyl-CoA dehydratase"/>
    <property type="match status" value="1"/>
</dbReference>